<evidence type="ECO:0000313" key="2">
    <source>
        <dbReference type="Proteomes" id="UP000827872"/>
    </source>
</evidence>
<evidence type="ECO:0000313" key="1">
    <source>
        <dbReference type="EMBL" id="KAH7994351.1"/>
    </source>
</evidence>
<reference evidence="1" key="1">
    <citation type="submission" date="2021-08" db="EMBL/GenBank/DDBJ databases">
        <title>The first chromosome-level gecko genome reveals the dynamic sex chromosomes of Neotropical dwarf geckos (Sphaerodactylidae: Sphaerodactylus).</title>
        <authorList>
            <person name="Pinto B.J."/>
            <person name="Keating S.E."/>
            <person name="Gamble T."/>
        </authorList>
    </citation>
    <scope>NUCLEOTIDE SEQUENCE</scope>
    <source>
        <strain evidence="1">TG3544</strain>
    </source>
</reference>
<organism evidence="1 2">
    <name type="scientific">Sphaerodactylus townsendi</name>
    <dbReference type="NCBI Taxonomy" id="933632"/>
    <lineage>
        <taxon>Eukaryota</taxon>
        <taxon>Metazoa</taxon>
        <taxon>Chordata</taxon>
        <taxon>Craniata</taxon>
        <taxon>Vertebrata</taxon>
        <taxon>Euteleostomi</taxon>
        <taxon>Lepidosauria</taxon>
        <taxon>Squamata</taxon>
        <taxon>Bifurcata</taxon>
        <taxon>Gekkota</taxon>
        <taxon>Sphaerodactylidae</taxon>
        <taxon>Sphaerodactylus</taxon>
    </lineage>
</organism>
<proteinExistence type="predicted"/>
<dbReference type="EMBL" id="CM037620">
    <property type="protein sequence ID" value="KAH7994351.1"/>
    <property type="molecule type" value="Genomic_DNA"/>
</dbReference>
<protein>
    <submittedName>
        <fullName evidence="1">Uncharacterized protein</fullName>
    </submittedName>
</protein>
<name>A0ACB8EP54_9SAUR</name>
<sequence>MQGNARLPLLPKSNASATRTAVSAAPLLPARHLRCQPLAIAVTLAEGEMQPVLPAHPAAAPSAANRGTFAICQGSLPSSEKGAAQQPQPAVLWPKDPVAYLPEEHGGELTLGGPPLVGQEPAIGCPLAWPCQAAPKAFWEPNTPAECSMAHSVNPRTALNHSNVSS</sequence>
<comment type="caution">
    <text evidence="1">The sequence shown here is derived from an EMBL/GenBank/DDBJ whole genome shotgun (WGS) entry which is preliminary data.</text>
</comment>
<gene>
    <name evidence="1" type="ORF">K3G42_002507</name>
</gene>
<keyword evidence="2" id="KW-1185">Reference proteome</keyword>
<accession>A0ACB8EP54</accession>
<dbReference type="Proteomes" id="UP000827872">
    <property type="component" value="Linkage Group LG07"/>
</dbReference>